<feature type="transmembrane region" description="Helical" evidence="7">
    <location>
        <begin position="16"/>
        <end position="38"/>
    </location>
</feature>
<dbReference type="Pfam" id="PF00528">
    <property type="entry name" value="BPD_transp_1"/>
    <property type="match status" value="1"/>
</dbReference>
<dbReference type="AlphaFoldDB" id="A0A1V4SJC3"/>
<evidence type="ECO:0000313" key="10">
    <source>
        <dbReference type="Proteomes" id="UP000191554"/>
    </source>
</evidence>
<feature type="transmembrane region" description="Helical" evidence="7">
    <location>
        <begin position="228"/>
        <end position="247"/>
    </location>
</feature>
<sequence length="265" mass="29423">MGVIMKTAIKKIRKTLFGSIAIILFFIFWEAATVYGLVPKSVIPAPTKVFTALVRSTESGELFVHMKVSLARAALGFLLASAISIPMGFLLGTFFKTFEKALLPFLRMLEKLNPFALFPVFMIIFGIGNMEKIALIFWVAQWPLLFNTIAGTKSIEPNMIKSARSMGANKKVLFFKVILPASVPGIFTGVKISAQISFFMIIASEMAGSSQGLGWYYLSSSQSYQVPLMYGIILFITVLAVIINISFSKLENHFLVWKEASFQEN</sequence>
<evidence type="ECO:0000256" key="3">
    <source>
        <dbReference type="ARBA" id="ARBA00022475"/>
    </source>
</evidence>
<keyword evidence="4 7" id="KW-0812">Transmembrane</keyword>
<dbReference type="PANTHER" id="PTHR30151">
    <property type="entry name" value="ALKANE SULFONATE ABC TRANSPORTER-RELATED, MEMBRANE SUBUNIT"/>
    <property type="match status" value="1"/>
</dbReference>
<feature type="transmembrane region" description="Helical" evidence="7">
    <location>
        <begin position="70"/>
        <end position="91"/>
    </location>
</feature>
<keyword evidence="5 7" id="KW-1133">Transmembrane helix</keyword>
<organism evidence="9 10">
    <name type="scientific">Ruminiclostridium hungatei</name>
    <name type="common">Clostridium hungatei</name>
    <dbReference type="NCBI Taxonomy" id="48256"/>
    <lineage>
        <taxon>Bacteria</taxon>
        <taxon>Bacillati</taxon>
        <taxon>Bacillota</taxon>
        <taxon>Clostridia</taxon>
        <taxon>Eubacteriales</taxon>
        <taxon>Oscillospiraceae</taxon>
        <taxon>Ruminiclostridium</taxon>
    </lineage>
</organism>
<comment type="caution">
    <text evidence="9">The sequence shown here is derived from an EMBL/GenBank/DDBJ whole genome shotgun (WGS) entry which is preliminary data.</text>
</comment>
<keyword evidence="10" id="KW-1185">Reference proteome</keyword>
<evidence type="ECO:0000313" key="9">
    <source>
        <dbReference type="EMBL" id="OPX43999.1"/>
    </source>
</evidence>
<feature type="transmembrane region" description="Helical" evidence="7">
    <location>
        <begin position="135"/>
        <end position="152"/>
    </location>
</feature>
<dbReference type="PROSITE" id="PS50928">
    <property type="entry name" value="ABC_TM1"/>
    <property type="match status" value="1"/>
</dbReference>
<accession>A0A1V4SJC3</accession>
<keyword evidence="6 7" id="KW-0472">Membrane</keyword>
<evidence type="ECO:0000256" key="1">
    <source>
        <dbReference type="ARBA" id="ARBA00004651"/>
    </source>
</evidence>
<comment type="subcellular location">
    <subcellularLocation>
        <location evidence="1 7">Cell membrane</location>
        <topology evidence="1 7">Multi-pass membrane protein</topology>
    </subcellularLocation>
</comment>
<name>A0A1V4SJC3_RUMHU</name>
<dbReference type="Gene3D" id="1.10.3720.10">
    <property type="entry name" value="MetI-like"/>
    <property type="match status" value="1"/>
</dbReference>
<keyword evidence="3" id="KW-1003">Cell membrane</keyword>
<dbReference type="SUPFAM" id="SSF161098">
    <property type="entry name" value="MetI-like"/>
    <property type="match status" value="1"/>
</dbReference>
<feature type="transmembrane region" description="Helical" evidence="7">
    <location>
        <begin position="112"/>
        <end position="129"/>
    </location>
</feature>
<dbReference type="InterPro" id="IPR035906">
    <property type="entry name" value="MetI-like_sf"/>
</dbReference>
<dbReference type="PANTHER" id="PTHR30151:SF0">
    <property type="entry name" value="ABC TRANSPORTER PERMEASE PROTEIN MJ0413-RELATED"/>
    <property type="match status" value="1"/>
</dbReference>
<evidence type="ECO:0000256" key="5">
    <source>
        <dbReference type="ARBA" id="ARBA00022989"/>
    </source>
</evidence>
<proteinExistence type="inferred from homology"/>
<comment type="similarity">
    <text evidence="7">Belongs to the binding-protein-dependent transport system permease family.</text>
</comment>
<gene>
    <name evidence="9" type="primary">ssuC_4</name>
    <name evidence="9" type="ORF">CLHUN_20240</name>
</gene>
<dbReference type="CDD" id="cd06261">
    <property type="entry name" value="TM_PBP2"/>
    <property type="match status" value="1"/>
</dbReference>
<feature type="transmembrane region" description="Helical" evidence="7">
    <location>
        <begin position="173"/>
        <end position="190"/>
    </location>
</feature>
<dbReference type="EMBL" id="MZGX01000012">
    <property type="protein sequence ID" value="OPX43999.1"/>
    <property type="molecule type" value="Genomic_DNA"/>
</dbReference>
<evidence type="ECO:0000256" key="7">
    <source>
        <dbReference type="RuleBase" id="RU363032"/>
    </source>
</evidence>
<feature type="domain" description="ABC transmembrane type-1" evidence="8">
    <location>
        <begin position="66"/>
        <end position="251"/>
    </location>
</feature>
<evidence type="ECO:0000256" key="6">
    <source>
        <dbReference type="ARBA" id="ARBA00023136"/>
    </source>
</evidence>
<dbReference type="STRING" id="48256.CLHUN_20240"/>
<evidence type="ECO:0000256" key="2">
    <source>
        <dbReference type="ARBA" id="ARBA00022448"/>
    </source>
</evidence>
<dbReference type="InterPro" id="IPR000515">
    <property type="entry name" value="MetI-like"/>
</dbReference>
<dbReference type="GO" id="GO:0005886">
    <property type="term" value="C:plasma membrane"/>
    <property type="evidence" value="ECO:0007669"/>
    <property type="project" value="UniProtKB-SubCell"/>
</dbReference>
<evidence type="ECO:0000259" key="8">
    <source>
        <dbReference type="PROSITE" id="PS50928"/>
    </source>
</evidence>
<protein>
    <submittedName>
        <fullName evidence="9">Putative aliphatic sulfonates transport permease protein SsuC</fullName>
    </submittedName>
</protein>
<keyword evidence="2 7" id="KW-0813">Transport</keyword>
<dbReference type="GO" id="GO:0055085">
    <property type="term" value="P:transmembrane transport"/>
    <property type="evidence" value="ECO:0007669"/>
    <property type="project" value="InterPro"/>
</dbReference>
<reference evidence="9 10" key="1">
    <citation type="submission" date="2017-03" db="EMBL/GenBank/DDBJ databases">
        <title>Genome sequence of Clostridium hungatei DSM 14427.</title>
        <authorList>
            <person name="Poehlein A."/>
            <person name="Daniel R."/>
        </authorList>
    </citation>
    <scope>NUCLEOTIDE SEQUENCE [LARGE SCALE GENOMIC DNA]</scope>
    <source>
        <strain evidence="9 10">DSM 14427</strain>
    </source>
</reference>
<evidence type="ECO:0000256" key="4">
    <source>
        <dbReference type="ARBA" id="ARBA00022692"/>
    </source>
</evidence>
<dbReference type="Proteomes" id="UP000191554">
    <property type="component" value="Unassembled WGS sequence"/>
</dbReference>